<feature type="region of interest" description="Disordered" evidence="4">
    <location>
        <begin position="1206"/>
        <end position="1235"/>
    </location>
</feature>
<dbReference type="Pfam" id="PF12796">
    <property type="entry name" value="Ank_2"/>
    <property type="match status" value="2"/>
</dbReference>
<dbReference type="InterPro" id="IPR036770">
    <property type="entry name" value="Ankyrin_rpt-contain_sf"/>
</dbReference>
<accession>A0A0C2XZS4</accession>
<feature type="repeat" description="ANK" evidence="3">
    <location>
        <begin position="685"/>
        <end position="717"/>
    </location>
</feature>
<evidence type="ECO:0000256" key="3">
    <source>
        <dbReference type="PROSITE-ProRule" id="PRU00023"/>
    </source>
</evidence>
<gene>
    <name evidence="5" type="ORF">M408DRAFT_94599</name>
</gene>
<name>A0A0C2XZS4_SERVB</name>
<feature type="region of interest" description="Disordered" evidence="4">
    <location>
        <begin position="592"/>
        <end position="669"/>
    </location>
</feature>
<keyword evidence="2 3" id="KW-0040">ANK repeat</keyword>
<dbReference type="OrthoDB" id="539213at2759"/>
<feature type="repeat" description="ANK" evidence="3">
    <location>
        <begin position="1612"/>
        <end position="1633"/>
    </location>
</feature>
<dbReference type="HOGENOM" id="CLU_003548_0_0_1"/>
<dbReference type="PANTHER" id="PTHR24198:SF165">
    <property type="entry name" value="ANKYRIN REPEAT-CONTAINING PROTEIN-RELATED"/>
    <property type="match status" value="1"/>
</dbReference>
<feature type="compositionally biased region" description="Acidic residues" evidence="4">
    <location>
        <begin position="1217"/>
        <end position="1234"/>
    </location>
</feature>
<reference evidence="5 6" key="1">
    <citation type="submission" date="2014-04" db="EMBL/GenBank/DDBJ databases">
        <authorList>
            <consortium name="DOE Joint Genome Institute"/>
            <person name="Kuo A."/>
            <person name="Zuccaro A."/>
            <person name="Kohler A."/>
            <person name="Nagy L.G."/>
            <person name="Floudas D."/>
            <person name="Copeland A."/>
            <person name="Barry K.W."/>
            <person name="Cichocki N."/>
            <person name="Veneault-Fourrey C."/>
            <person name="LaButti K."/>
            <person name="Lindquist E.A."/>
            <person name="Lipzen A."/>
            <person name="Lundell T."/>
            <person name="Morin E."/>
            <person name="Murat C."/>
            <person name="Sun H."/>
            <person name="Tunlid A."/>
            <person name="Henrissat B."/>
            <person name="Grigoriev I.V."/>
            <person name="Hibbett D.S."/>
            <person name="Martin F."/>
            <person name="Nordberg H.P."/>
            <person name="Cantor M.N."/>
            <person name="Hua S.X."/>
        </authorList>
    </citation>
    <scope>NUCLEOTIDE SEQUENCE [LARGE SCALE GENOMIC DNA]</scope>
    <source>
        <strain evidence="5 6">MAFF 305830</strain>
    </source>
</reference>
<dbReference type="Gene3D" id="1.25.40.20">
    <property type="entry name" value="Ankyrin repeat-containing domain"/>
    <property type="match status" value="3"/>
</dbReference>
<feature type="compositionally biased region" description="Basic and acidic residues" evidence="4">
    <location>
        <begin position="592"/>
        <end position="602"/>
    </location>
</feature>
<feature type="repeat" description="ANK" evidence="3">
    <location>
        <begin position="1574"/>
        <end position="1596"/>
    </location>
</feature>
<feature type="compositionally biased region" description="Acidic residues" evidence="4">
    <location>
        <begin position="624"/>
        <end position="641"/>
    </location>
</feature>
<dbReference type="PROSITE" id="PS50297">
    <property type="entry name" value="ANK_REP_REGION"/>
    <property type="match status" value="5"/>
</dbReference>
<feature type="repeat" description="ANK" evidence="3">
    <location>
        <begin position="532"/>
        <end position="564"/>
    </location>
</feature>
<organism evidence="5 6">
    <name type="scientific">Serendipita vermifera MAFF 305830</name>
    <dbReference type="NCBI Taxonomy" id="933852"/>
    <lineage>
        <taxon>Eukaryota</taxon>
        <taxon>Fungi</taxon>
        <taxon>Dikarya</taxon>
        <taxon>Basidiomycota</taxon>
        <taxon>Agaricomycotina</taxon>
        <taxon>Agaricomycetes</taxon>
        <taxon>Sebacinales</taxon>
        <taxon>Serendipitaceae</taxon>
        <taxon>Serendipita</taxon>
    </lineage>
</organism>
<evidence type="ECO:0000256" key="1">
    <source>
        <dbReference type="ARBA" id="ARBA00022737"/>
    </source>
</evidence>
<keyword evidence="6" id="KW-1185">Reference proteome</keyword>
<dbReference type="STRING" id="933852.A0A0C2XZS4"/>
<evidence type="ECO:0000313" key="6">
    <source>
        <dbReference type="Proteomes" id="UP000054097"/>
    </source>
</evidence>
<feature type="compositionally biased region" description="Basic and acidic residues" evidence="4">
    <location>
        <begin position="1341"/>
        <end position="1350"/>
    </location>
</feature>
<protein>
    <recommendedName>
        <fullName evidence="7">Ankyrin repeat protein</fullName>
    </recommendedName>
</protein>
<evidence type="ECO:0000256" key="2">
    <source>
        <dbReference type="ARBA" id="ARBA00023043"/>
    </source>
</evidence>
<evidence type="ECO:0000256" key="4">
    <source>
        <dbReference type="SAM" id="MobiDB-lite"/>
    </source>
</evidence>
<evidence type="ECO:0000313" key="5">
    <source>
        <dbReference type="EMBL" id="KIM34362.1"/>
    </source>
</evidence>
<dbReference type="InterPro" id="IPR002110">
    <property type="entry name" value="Ankyrin_rpt"/>
</dbReference>
<proteinExistence type="predicted"/>
<dbReference type="EMBL" id="KN824277">
    <property type="protein sequence ID" value="KIM34362.1"/>
    <property type="molecule type" value="Genomic_DNA"/>
</dbReference>
<dbReference type="PANTHER" id="PTHR24198">
    <property type="entry name" value="ANKYRIN REPEAT AND PROTEIN KINASE DOMAIN-CONTAINING PROTEIN"/>
    <property type="match status" value="1"/>
</dbReference>
<keyword evidence="1" id="KW-0677">Repeat</keyword>
<sequence length="1891" mass="211206">MSYNSIAQEFVSKIAQGVPLQDALAPSLVSEADLRRLFATDRSNPALNDPVVGLADVFAADKSIRLIQARRIPDPESKDAKYVFPLKDRRPTNTQAMAESMDQFRTSFNIFTEGAFSQFTAAHWNNVVVAGGAVLASLLPLPTRAQGSKRAIRKYFHEELYSTSDIDLFLYDLTPEQAEKKAIQIYEAVRDAVPWDTVCVRTKHAISIHSQFPYRPLQIILRLYKSPAEILAGFDIDCACFLYDGTRVMGNPRAITALMSQSNLVDMTRRSPSYEVRLAKYALRGFEVHVPALVRQDVDPTIYERSINRIEGLARLLVLEKLSDPDDRTKYLEKRRQLRGRPEPQGYSRRAMRRRRKVKGDLKAAAELFGGVNTSDYGTQSFHIPYGPGFDSKKVEKLIYSTDLGMNSTFNPKNKDRRLHRHPAFFGSMEEVLEDCCEYCPDPISTEEQELQVEEDKQYVRGRVEFLQENPGQQGGLLTGSFNPINDGEWAMQAYLGPVEKFFRAIAENDLETVGDLLEGENGFDLKKRDHLGRTALHLAIMVNSEKMSNYLIDSGARITARLVDGRTPLHLASQLGMADIVSKLLERSKQNEKKAEEEKAAAEAAAKAAQKDKDGDSEMSDKGEDDIDTSEDDWESGEENDEKKDKAAAPVVTVNDPPAEGAAIPDDNDELPDILDVNAVDWDFMYSPLSHAIVAGHLEVVDVLLRHGVDLTTPFKKGASWSQTTFYPLTLTLLTEDKAAAAAIAEKLLENGATCTSADESLKTVFHQAVLAGSVELVRVFIKVDPHFKDAINFLPQISWNEAISPLTSSIGLNNPAMAALLLSSGASAAITEEMFDKSWEARHSLGKNKHYMPQKQENQWLREVFFPLEAAMAQRSDIVIPLIQLGCDLNRGIRSDNQYSYDAVVKRTVLDVLRESINSAEKDLREYKRLEPWMTKARAIPEAPMPPKNPYADLEESNETLVGFISGQVKRGALQTTALGFGGQFFAIPAPMFAGQSSYAQPASQSMQMSYTQPPGQSISQVKVQEDPSIPYEALIVAASTQLEWMKEIEQLIVANGGKTARELNPSPEETQPTPQWLTPLRAQTTVDTSKPTLSEDGKTVRLQYKVYRSQHYSELVGAHLTASYAELFEACWEGDTQTIERLCLPPKSGKRDRNATYLQVAAEVVPTTGTTGYSTLAVAIMAKHWDTAKAIISISKAQYQKEEEKEKPYQAPVDSDDSDYDSDMSVDDYEEPVSQPQLVDLANRLSTVKTSVGPEKLFASYTIIGPNDKFPRSGTPLNLALEYADVQTFEQILALGEMCDPPITMGPQQMESVIKSDEPALLNSVIRKFGFGLPVKQEEDEHEHDDHTADDEEAPKKKKTSKTYLGLNVQGRKRKDLATKGDPDAPTQVADNTLPLVWQAAQLNSHKILTWLTTAAPLEAYRAYMEHSKDEAALAMKRIPNFDQQFRGLIGATVTDIGEHVVLAHLTVTPKLETLRLLFSLYPDLKTSFVHNKLQGLKMTPLHYVCDAGLDPEIFDFFIQQGSDPVITDHRGCNIMHMVATRNHIKLLKHMFTRLDRNQLALLLSQPTNGQQNTPLHLAVTSGSISTVECLLSFDHPVTNASISTRDADGSLPIHIAITKGYKEIVELLLGTTARSLFAEDGLGSTPLEQAEFRHMLALSNKGLGQSIVPSRYTETSPRVARLEDAEVDKLFSSSWIRQMFYQIPEHRKITPKEVGELDITIQNLDADGRFVQQPALKQVLDEYIKRSHTSAGKWAAFEDLRKQVQEAAVKESQPVLVTPIPVEYPNKKDSQDLEGTWKVIRDAVMTSGTRRRRDLVHLLDAQRAVNTALKAATKKEDENHFDFPNGYNRFRYGRRSYGQPADLDLTTEKKEVTFQYSLPLSRMNETM</sequence>
<feature type="repeat" description="ANK" evidence="3">
    <location>
        <begin position="565"/>
        <end position="597"/>
    </location>
</feature>
<dbReference type="SMART" id="SM00248">
    <property type="entry name" value="ANK"/>
    <property type="match status" value="10"/>
</dbReference>
<dbReference type="Proteomes" id="UP000054097">
    <property type="component" value="Unassembled WGS sequence"/>
</dbReference>
<feature type="region of interest" description="Disordered" evidence="4">
    <location>
        <begin position="335"/>
        <end position="354"/>
    </location>
</feature>
<reference evidence="6" key="2">
    <citation type="submission" date="2015-01" db="EMBL/GenBank/DDBJ databases">
        <title>Evolutionary Origins and Diversification of the Mycorrhizal Mutualists.</title>
        <authorList>
            <consortium name="DOE Joint Genome Institute"/>
            <consortium name="Mycorrhizal Genomics Consortium"/>
            <person name="Kohler A."/>
            <person name="Kuo A."/>
            <person name="Nagy L.G."/>
            <person name="Floudas D."/>
            <person name="Copeland A."/>
            <person name="Barry K.W."/>
            <person name="Cichocki N."/>
            <person name="Veneault-Fourrey C."/>
            <person name="LaButti K."/>
            <person name="Lindquist E.A."/>
            <person name="Lipzen A."/>
            <person name="Lundell T."/>
            <person name="Morin E."/>
            <person name="Murat C."/>
            <person name="Riley R."/>
            <person name="Ohm R."/>
            <person name="Sun H."/>
            <person name="Tunlid A."/>
            <person name="Henrissat B."/>
            <person name="Grigoriev I.V."/>
            <person name="Hibbett D.S."/>
            <person name="Martin F."/>
        </authorList>
    </citation>
    <scope>NUCLEOTIDE SEQUENCE [LARGE SCALE GENOMIC DNA]</scope>
    <source>
        <strain evidence="6">MAFF 305830</strain>
    </source>
</reference>
<feature type="region of interest" description="Disordered" evidence="4">
    <location>
        <begin position="1341"/>
        <end position="1368"/>
    </location>
</feature>
<dbReference type="PROSITE" id="PS50088">
    <property type="entry name" value="ANK_REPEAT"/>
    <property type="match status" value="5"/>
</dbReference>
<feature type="compositionally biased region" description="Basic and acidic residues" evidence="4">
    <location>
        <begin position="610"/>
        <end position="623"/>
    </location>
</feature>
<evidence type="ECO:0008006" key="7">
    <source>
        <dbReference type="Google" id="ProtNLM"/>
    </source>
</evidence>
<dbReference type="SUPFAM" id="SSF48403">
    <property type="entry name" value="Ankyrin repeat"/>
    <property type="match status" value="2"/>
</dbReference>